<name>A0A110B007_9SPHI</name>
<dbReference type="PANTHER" id="PTHR32060">
    <property type="entry name" value="TAIL-SPECIFIC PROTEASE"/>
    <property type="match status" value="1"/>
</dbReference>
<evidence type="ECO:0000313" key="2">
    <source>
        <dbReference type="Proteomes" id="UP000218263"/>
    </source>
</evidence>
<protein>
    <submittedName>
        <fullName evidence="1">Peptidase family S41</fullName>
    </submittedName>
</protein>
<accession>A0A110B007</accession>
<dbReference type="EMBL" id="AP017313">
    <property type="protein sequence ID" value="BAU52078.1"/>
    <property type="molecule type" value="Genomic_DNA"/>
</dbReference>
<dbReference type="OrthoDB" id="5379939at2"/>
<dbReference type="RefSeq" id="WP_096349439.1">
    <property type="nucleotide sequence ID" value="NZ_AP017313.1"/>
</dbReference>
<dbReference type="GO" id="GO:0007165">
    <property type="term" value="P:signal transduction"/>
    <property type="evidence" value="ECO:0007669"/>
    <property type="project" value="TreeGrafter"/>
</dbReference>
<reference evidence="1 2" key="1">
    <citation type="submission" date="2015-12" db="EMBL/GenBank/DDBJ databases">
        <title>Genome sequence of Mucilaginibacter gotjawali.</title>
        <authorList>
            <person name="Lee J.S."/>
            <person name="Lee K.C."/>
            <person name="Kim K.K."/>
            <person name="Lee B.W."/>
        </authorList>
    </citation>
    <scope>NUCLEOTIDE SEQUENCE [LARGE SCALE GENOMIC DNA]</scope>
    <source>
        <strain evidence="1 2">SA3-7</strain>
    </source>
</reference>
<dbReference type="AlphaFoldDB" id="A0A110B007"/>
<dbReference type="PANTHER" id="PTHR32060:SF30">
    <property type="entry name" value="CARBOXY-TERMINAL PROCESSING PROTEASE CTPA"/>
    <property type="match status" value="1"/>
</dbReference>
<dbReference type="SUPFAM" id="SSF52096">
    <property type="entry name" value="ClpP/crotonase"/>
    <property type="match status" value="1"/>
</dbReference>
<dbReference type="Gene3D" id="3.90.226.10">
    <property type="entry name" value="2-enoyl-CoA Hydratase, Chain A, domain 1"/>
    <property type="match status" value="1"/>
</dbReference>
<dbReference type="Gene3D" id="2.30.42.10">
    <property type="match status" value="1"/>
</dbReference>
<dbReference type="Gene3D" id="3.30.750.44">
    <property type="match status" value="1"/>
</dbReference>
<dbReference type="CDD" id="cd07562">
    <property type="entry name" value="Peptidase_S41_TRI"/>
    <property type="match status" value="1"/>
</dbReference>
<dbReference type="GO" id="GO:0006508">
    <property type="term" value="P:proteolysis"/>
    <property type="evidence" value="ECO:0007669"/>
    <property type="project" value="UniProtKB-KW"/>
</dbReference>
<dbReference type="Pfam" id="PF03572">
    <property type="entry name" value="Peptidase_S41"/>
    <property type="match status" value="1"/>
</dbReference>
<dbReference type="SMART" id="SM00245">
    <property type="entry name" value="TSPc"/>
    <property type="match status" value="1"/>
</dbReference>
<dbReference type="InterPro" id="IPR036034">
    <property type="entry name" value="PDZ_sf"/>
</dbReference>
<keyword evidence="2" id="KW-1185">Reference proteome</keyword>
<proteinExistence type="predicted"/>
<dbReference type="GO" id="GO:0030288">
    <property type="term" value="C:outer membrane-bounded periplasmic space"/>
    <property type="evidence" value="ECO:0007669"/>
    <property type="project" value="TreeGrafter"/>
</dbReference>
<dbReference type="Proteomes" id="UP000218263">
    <property type="component" value="Chromosome"/>
</dbReference>
<dbReference type="KEGG" id="mgot:MgSA37_00228"/>
<dbReference type="InterPro" id="IPR029045">
    <property type="entry name" value="ClpP/crotonase-like_dom_sf"/>
</dbReference>
<dbReference type="InterPro" id="IPR005151">
    <property type="entry name" value="Tail-specific_protease"/>
</dbReference>
<sequence length="553" mass="62553">MKNQKNNLIAIILLLFFANTTFAQPTISDNQKLASLCKVWGFLKYYHPAVATGKLDWDQALVDHIKLLPAVGTKEQLSSFYIDWIKSLGDVPPCRSCENNLPDSLKRNLDLHWMDDKNIFTDSLSNVLHYIQLNRVQHNYYYAKFTRVGNVGLGNEKEYPGYIYPAAPYRLLSLFRYWNIINYFYPYKYAVGEDWNKVLDEMVPQFNDAADTVAYHMAMLRLVRKINDTHAFFGTDQLREINGKYRSPISLKIINDTVLVTGYYNYIVADKSELLPGDRILKVDGKDVGQLFKEKLQFTYGSNEVTLLRNVVLLLLRGHTGRLDVTYERRGLAATKQLKLYPLGDLKIDTAISKNGTWKMLDNNIGYINLRYLKPDKVDEAMVKFMNTKALIFDIRNYPYDVQNKLAEYIGYATKPPVKITVPDLAFPGVFVPVSRLKAIAPNNNVYKGKIILLVNEETQSHGEFLAMSLQNAPNVVTVGSQTAGADGDVVKIVFPGGYASYMSGLGVYYPDGRETQRVGIAVDIVVKPTAKGIIEGRDEVLEKAISIAAEVK</sequence>
<evidence type="ECO:0000313" key="1">
    <source>
        <dbReference type="EMBL" id="BAU52078.1"/>
    </source>
</evidence>
<organism evidence="1 2">
    <name type="scientific">Mucilaginibacter gotjawali</name>
    <dbReference type="NCBI Taxonomy" id="1550579"/>
    <lineage>
        <taxon>Bacteria</taxon>
        <taxon>Pseudomonadati</taxon>
        <taxon>Bacteroidota</taxon>
        <taxon>Sphingobacteriia</taxon>
        <taxon>Sphingobacteriales</taxon>
        <taxon>Sphingobacteriaceae</taxon>
        <taxon>Mucilaginibacter</taxon>
    </lineage>
</organism>
<dbReference type="GO" id="GO:0004175">
    <property type="term" value="F:endopeptidase activity"/>
    <property type="evidence" value="ECO:0007669"/>
    <property type="project" value="TreeGrafter"/>
</dbReference>
<dbReference type="SUPFAM" id="SSF50156">
    <property type="entry name" value="PDZ domain-like"/>
    <property type="match status" value="1"/>
</dbReference>
<dbReference type="GO" id="GO:0008236">
    <property type="term" value="F:serine-type peptidase activity"/>
    <property type="evidence" value="ECO:0007669"/>
    <property type="project" value="InterPro"/>
</dbReference>
<gene>
    <name evidence="1" type="ORF">MgSA37_00228</name>
</gene>